<evidence type="ECO:0000256" key="2">
    <source>
        <dbReference type="PROSITE-ProRule" id="PRU00335"/>
    </source>
</evidence>
<evidence type="ECO:0000313" key="5">
    <source>
        <dbReference type="Proteomes" id="UP000490386"/>
    </source>
</evidence>
<accession>A0A7J5B1K8</accession>
<keyword evidence="1 2" id="KW-0238">DNA-binding</keyword>
<feature type="domain" description="HTH tetR-type" evidence="3">
    <location>
        <begin position="6"/>
        <end position="66"/>
    </location>
</feature>
<evidence type="ECO:0000313" key="4">
    <source>
        <dbReference type="EMBL" id="KAB1637325.1"/>
    </source>
</evidence>
<dbReference type="EMBL" id="WBJX01000004">
    <property type="protein sequence ID" value="KAB1637325.1"/>
    <property type="molecule type" value="Genomic_DNA"/>
</dbReference>
<dbReference type="InterPro" id="IPR001647">
    <property type="entry name" value="HTH_TetR"/>
</dbReference>
<comment type="caution">
    <text evidence="4">The sequence shown here is derived from an EMBL/GenBank/DDBJ whole genome shotgun (WGS) entry which is preliminary data.</text>
</comment>
<sequence length="198" mass="21534">MDPRQARTRSALRAAIYELAAAQPIADVSVAQVARAAGITRDTFYRHATTPEHLLADFLGEEIDALMAPIATLPATSGTELSVFDEPERALLRHVARHAQIYLNSMAPRLTGPVRDTLVDRVEAGLLTHLERHPEIAPPAQPGIDPERHRRILVAYAGGGTVSAIEEWLRSGDLADVDAAARTIIAASPDWWLGRSRS</sequence>
<evidence type="ECO:0000259" key="3">
    <source>
        <dbReference type="PROSITE" id="PS50977"/>
    </source>
</evidence>
<dbReference type="Pfam" id="PF00440">
    <property type="entry name" value="TetR_N"/>
    <property type="match status" value="1"/>
</dbReference>
<dbReference type="SUPFAM" id="SSF46689">
    <property type="entry name" value="Homeodomain-like"/>
    <property type="match status" value="1"/>
</dbReference>
<dbReference type="GO" id="GO:0003677">
    <property type="term" value="F:DNA binding"/>
    <property type="evidence" value="ECO:0007669"/>
    <property type="project" value="UniProtKB-UniRule"/>
</dbReference>
<dbReference type="PROSITE" id="PS50977">
    <property type="entry name" value="HTH_TETR_2"/>
    <property type="match status" value="1"/>
</dbReference>
<name>A0A7J5B1K8_9MICO</name>
<dbReference type="Gene3D" id="1.10.357.10">
    <property type="entry name" value="Tetracycline Repressor, domain 2"/>
    <property type="match status" value="1"/>
</dbReference>
<dbReference type="Proteomes" id="UP000490386">
    <property type="component" value="Unassembled WGS sequence"/>
</dbReference>
<dbReference type="OrthoDB" id="3193022at2"/>
<organism evidence="4 5">
    <name type="scientific">Pseudoclavibacter terrae</name>
    <dbReference type="NCBI Taxonomy" id="1530195"/>
    <lineage>
        <taxon>Bacteria</taxon>
        <taxon>Bacillati</taxon>
        <taxon>Actinomycetota</taxon>
        <taxon>Actinomycetes</taxon>
        <taxon>Micrococcales</taxon>
        <taxon>Microbacteriaceae</taxon>
        <taxon>Pseudoclavibacter</taxon>
    </lineage>
</organism>
<evidence type="ECO:0000256" key="1">
    <source>
        <dbReference type="ARBA" id="ARBA00023125"/>
    </source>
</evidence>
<dbReference type="InterPro" id="IPR009057">
    <property type="entry name" value="Homeodomain-like_sf"/>
</dbReference>
<proteinExistence type="predicted"/>
<gene>
    <name evidence="4" type="ORF">F8O03_13740</name>
</gene>
<keyword evidence="5" id="KW-1185">Reference proteome</keyword>
<dbReference type="RefSeq" id="WP_151424347.1">
    <property type="nucleotide sequence ID" value="NZ_WBJX01000004.1"/>
</dbReference>
<feature type="DNA-binding region" description="H-T-H motif" evidence="2">
    <location>
        <begin position="29"/>
        <end position="48"/>
    </location>
</feature>
<dbReference type="AlphaFoldDB" id="A0A7J5B1K8"/>
<protein>
    <submittedName>
        <fullName evidence="4">TetR/AcrR family transcriptional regulator</fullName>
    </submittedName>
</protein>
<reference evidence="4 5" key="1">
    <citation type="submission" date="2019-09" db="EMBL/GenBank/DDBJ databases">
        <title>Phylogeny of genus Pseudoclavibacter and closely related genus.</title>
        <authorList>
            <person name="Li Y."/>
        </authorList>
    </citation>
    <scope>NUCLEOTIDE SEQUENCE [LARGE SCALE GENOMIC DNA]</scope>
    <source>
        <strain evidence="4 5">THG-MD12</strain>
    </source>
</reference>